<keyword evidence="2" id="KW-0808">Transferase</keyword>
<accession>A0ABQ5R7M5</accession>
<protein>
    <recommendedName>
        <fullName evidence="3">Glycosyl transferase family 1 domain-containing protein</fullName>
    </recommendedName>
</protein>
<dbReference type="PANTHER" id="PTHR12526:SF510">
    <property type="entry name" value="D-INOSITOL 3-PHOSPHATE GLYCOSYLTRANSFERASE"/>
    <property type="match status" value="1"/>
</dbReference>
<proteinExistence type="predicted"/>
<evidence type="ECO:0000259" key="3">
    <source>
        <dbReference type="Pfam" id="PF00534"/>
    </source>
</evidence>
<evidence type="ECO:0000256" key="1">
    <source>
        <dbReference type="ARBA" id="ARBA00022676"/>
    </source>
</evidence>
<gene>
    <name evidence="4" type="ORF">Pa4123_74450</name>
</gene>
<dbReference type="RefSeq" id="WP_281903662.1">
    <property type="nucleotide sequence ID" value="NZ_BSDI01000056.1"/>
</dbReference>
<name>A0ABQ5R7M5_9ACTN</name>
<dbReference type="PANTHER" id="PTHR12526">
    <property type="entry name" value="GLYCOSYLTRANSFERASE"/>
    <property type="match status" value="1"/>
</dbReference>
<organism evidence="4 5">
    <name type="scientific">Phytohabitans aurantiacus</name>
    <dbReference type="NCBI Taxonomy" id="3016789"/>
    <lineage>
        <taxon>Bacteria</taxon>
        <taxon>Bacillati</taxon>
        <taxon>Actinomycetota</taxon>
        <taxon>Actinomycetes</taxon>
        <taxon>Micromonosporales</taxon>
        <taxon>Micromonosporaceae</taxon>
    </lineage>
</organism>
<dbReference type="CDD" id="cd03801">
    <property type="entry name" value="GT4_PimA-like"/>
    <property type="match status" value="1"/>
</dbReference>
<dbReference type="InterPro" id="IPR001296">
    <property type="entry name" value="Glyco_trans_1"/>
</dbReference>
<dbReference type="Gene3D" id="3.40.50.2000">
    <property type="entry name" value="Glycogen Phosphorylase B"/>
    <property type="match status" value="2"/>
</dbReference>
<dbReference type="EMBL" id="BSDI01000056">
    <property type="protein sequence ID" value="GLI02167.1"/>
    <property type="molecule type" value="Genomic_DNA"/>
</dbReference>
<dbReference type="Pfam" id="PF00534">
    <property type="entry name" value="Glycos_transf_1"/>
    <property type="match status" value="1"/>
</dbReference>
<keyword evidence="1" id="KW-0328">Glycosyltransferase</keyword>
<keyword evidence="5" id="KW-1185">Reference proteome</keyword>
<evidence type="ECO:0000313" key="5">
    <source>
        <dbReference type="Proteomes" id="UP001144280"/>
    </source>
</evidence>
<comment type="caution">
    <text evidence="4">The sequence shown here is derived from an EMBL/GenBank/DDBJ whole genome shotgun (WGS) entry which is preliminary data.</text>
</comment>
<feature type="domain" description="Glycosyl transferase family 1" evidence="3">
    <location>
        <begin position="276"/>
        <end position="414"/>
    </location>
</feature>
<dbReference type="SUPFAM" id="SSF53756">
    <property type="entry name" value="UDP-Glycosyltransferase/glycogen phosphorylase"/>
    <property type="match status" value="1"/>
</dbReference>
<dbReference type="Proteomes" id="UP001144280">
    <property type="component" value="Unassembled WGS sequence"/>
</dbReference>
<sequence>MGDRLIFQLGTNNWQRGGEFAPGSGILHEAHHHAYDALPGWRCYSMYPSRRQRFQDEDVHVFELDHDIPICESVSPVSSYRWHGMSESEVAAYRQRLTDEVATWMDEIEERTGDRFELAIAHHAFMNPVVMRDVIRRRAEAGKGTMPLLCFTHGTELKMYANELRGDQPDEFPMRFLPFMKDEKVFDYADPAHGVDVVAAISAEQVEAFLGVFPEFPRERVVLSHNGYNQDVFRRLTEPTNVYADRANVLSGFMTQPPEGSDRKPEPVVPAGGFDAVVAFCGKFADWKRLDALLHAAAIYEQHELRILTLVIGSGPVEAQVQMHDLAADLGLRRTYFLGPRQQDELAVLFNCADVGCFPSYREPFGLVFIECMACGTPVIGADSGGPRDFVTPEVGVLVPETDNRQELAASLAAAVVRAVEENWKGSKGAVAEAYATENFSVVSQVSKLLDEIGRLTAR</sequence>
<evidence type="ECO:0000256" key="2">
    <source>
        <dbReference type="ARBA" id="ARBA00022679"/>
    </source>
</evidence>
<reference evidence="4" key="1">
    <citation type="submission" date="2022-12" db="EMBL/GenBank/DDBJ databases">
        <title>New Phytohabitans aurantiacus sp. RD004123 nov., an actinomycete isolated from soil.</title>
        <authorList>
            <person name="Triningsih D.W."/>
            <person name="Harunari E."/>
            <person name="Igarashi Y."/>
        </authorList>
    </citation>
    <scope>NUCLEOTIDE SEQUENCE</scope>
    <source>
        <strain evidence="4">RD004123</strain>
    </source>
</reference>
<evidence type="ECO:0000313" key="4">
    <source>
        <dbReference type="EMBL" id="GLI02167.1"/>
    </source>
</evidence>